<dbReference type="AlphaFoldDB" id="A0A4Z0A478"/>
<dbReference type="EMBL" id="SFCI01000234">
    <property type="protein sequence ID" value="TFY81234.1"/>
    <property type="molecule type" value="Genomic_DNA"/>
</dbReference>
<proteinExistence type="predicted"/>
<comment type="caution">
    <text evidence="1">The sequence shown here is derived from an EMBL/GenBank/DDBJ whole genome shotgun (WGS) entry which is preliminary data.</text>
</comment>
<sequence>MSNPANSLTLNGVALGQSNNRYVVPPQAIQSAISTHQSARINKASRGIKSLEFQVQYEAAAAAYFSGQISTAEFNAAQKRAMDAGREYDRCFTDYLARTQAGQTEPGDFWKEFDGCTNEEAEEPSLELYGRAGTGGTTDLTDLATVWIAESAL</sequence>
<dbReference type="Proteomes" id="UP000298061">
    <property type="component" value="Unassembled WGS sequence"/>
</dbReference>
<name>A0A4Z0A478_9AGAM</name>
<keyword evidence="2" id="KW-1185">Reference proteome</keyword>
<evidence type="ECO:0000313" key="1">
    <source>
        <dbReference type="EMBL" id="TFY81234.1"/>
    </source>
</evidence>
<accession>A0A4Z0A478</accession>
<evidence type="ECO:0000313" key="2">
    <source>
        <dbReference type="Proteomes" id="UP000298061"/>
    </source>
</evidence>
<organism evidence="1 2">
    <name type="scientific">Hericium alpestre</name>
    <dbReference type="NCBI Taxonomy" id="135208"/>
    <lineage>
        <taxon>Eukaryota</taxon>
        <taxon>Fungi</taxon>
        <taxon>Dikarya</taxon>
        <taxon>Basidiomycota</taxon>
        <taxon>Agaricomycotina</taxon>
        <taxon>Agaricomycetes</taxon>
        <taxon>Russulales</taxon>
        <taxon>Hericiaceae</taxon>
        <taxon>Hericium</taxon>
    </lineage>
</organism>
<protein>
    <submittedName>
        <fullName evidence="1">Uncharacterized protein</fullName>
    </submittedName>
</protein>
<gene>
    <name evidence="1" type="ORF">EWM64_g2776</name>
</gene>
<reference evidence="1 2" key="1">
    <citation type="submission" date="2019-02" db="EMBL/GenBank/DDBJ databases">
        <title>Genome sequencing of the rare red list fungi Hericium alpestre (H. flagellum).</title>
        <authorList>
            <person name="Buettner E."/>
            <person name="Kellner H."/>
        </authorList>
    </citation>
    <scope>NUCLEOTIDE SEQUENCE [LARGE SCALE GENOMIC DNA]</scope>
    <source>
        <strain evidence="1 2">DSM 108284</strain>
    </source>
</reference>